<comment type="caution">
    <text evidence="1">The sequence shown here is derived from an EMBL/GenBank/DDBJ whole genome shotgun (WGS) entry which is preliminary data.</text>
</comment>
<keyword evidence="2" id="KW-1185">Reference proteome</keyword>
<accession>A0AAD1XSW5</accession>
<organism evidence="1 2">
    <name type="scientific">Euplotes crassus</name>
    <dbReference type="NCBI Taxonomy" id="5936"/>
    <lineage>
        <taxon>Eukaryota</taxon>
        <taxon>Sar</taxon>
        <taxon>Alveolata</taxon>
        <taxon>Ciliophora</taxon>
        <taxon>Intramacronucleata</taxon>
        <taxon>Spirotrichea</taxon>
        <taxon>Hypotrichia</taxon>
        <taxon>Euplotida</taxon>
        <taxon>Euplotidae</taxon>
        <taxon>Moneuplotes</taxon>
    </lineage>
</organism>
<gene>
    <name evidence="1" type="ORF">ECRASSUSDP1_LOCUS19831</name>
</gene>
<evidence type="ECO:0000313" key="1">
    <source>
        <dbReference type="EMBL" id="CAI2378435.1"/>
    </source>
</evidence>
<name>A0AAD1XSW5_EUPCR</name>
<protein>
    <submittedName>
        <fullName evidence="1">Uncharacterized protein</fullName>
    </submittedName>
</protein>
<dbReference type="AlphaFoldDB" id="A0AAD1XSW5"/>
<dbReference type="Proteomes" id="UP001295684">
    <property type="component" value="Unassembled WGS sequence"/>
</dbReference>
<proteinExistence type="predicted"/>
<reference evidence="1" key="1">
    <citation type="submission" date="2023-07" db="EMBL/GenBank/DDBJ databases">
        <authorList>
            <consortium name="AG Swart"/>
            <person name="Singh M."/>
            <person name="Singh A."/>
            <person name="Seah K."/>
            <person name="Emmerich C."/>
        </authorList>
    </citation>
    <scope>NUCLEOTIDE SEQUENCE</scope>
    <source>
        <strain evidence="1">DP1</strain>
    </source>
</reference>
<sequence>MHSLARSSHLTCIERQFHLLSMEKKSSRHLLEELYPWSLKSYNNVLLHDAKDHDRHKRHSEERQHHYFRYNFHPILYILNYINPVFINVSDFQFAVQVTSYSKLIKPSLFILLSYCTPPKDLRTNWFLGTDFCNKSGSVASIRRRNRTDTILKLEVELELWQRWML</sequence>
<dbReference type="EMBL" id="CAMPGE010020158">
    <property type="protein sequence ID" value="CAI2378435.1"/>
    <property type="molecule type" value="Genomic_DNA"/>
</dbReference>
<evidence type="ECO:0000313" key="2">
    <source>
        <dbReference type="Proteomes" id="UP001295684"/>
    </source>
</evidence>